<dbReference type="AlphaFoldDB" id="A0A9X2XTB7"/>
<dbReference type="Gene3D" id="2.60.120.200">
    <property type="match status" value="1"/>
</dbReference>
<gene>
    <name evidence="8" type="ORF">OCK74_02595</name>
</gene>
<dbReference type="InterPro" id="IPR051795">
    <property type="entry name" value="Glycosyl_Hydrlase_43"/>
</dbReference>
<evidence type="ECO:0000256" key="4">
    <source>
        <dbReference type="PIRSR" id="PIRSR606710-1"/>
    </source>
</evidence>
<keyword evidence="2 6" id="KW-0378">Hydrolase</keyword>
<comment type="caution">
    <text evidence="8">The sequence shown here is derived from an EMBL/GenBank/DDBJ whole genome shotgun (WGS) entry which is preliminary data.</text>
</comment>
<evidence type="ECO:0000256" key="3">
    <source>
        <dbReference type="ARBA" id="ARBA00023295"/>
    </source>
</evidence>
<dbReference type="SUPFAM" id="SSF49899">
    <property type="entry name" value="Concanavalin A-like lectins/glucanases"/>
    <property type="match status" value="1"/>
</dbReference>
<dbReference type="PANTHER" id="PTHR42812">
    <property type="entry name" value="BETA-XYLOSIDASE"/>
    <property type="match status" value="1"/>
</dbReference>
<dbReference type="Gene3D" id="2.115.10.20">
    <property type="entry name" value="Glycosyl hydrolase domain, family 43"/>
    <property type="match status" value="1"/>
</dbReference>
<dbReference type="InterPro" id="IPR023296">
    <property type="entry name" value="Glyco_hydro_beta-prop_sf"/>
</dbReference>
<dbReference type="InterPro" id="IPR013320">
    <property type="entry name" value="ConA-like_dom_sf"/>
</dbReference>
<dbReference type="EMBL" id="JAOTIF010000001">
    <property type="protein sequence ID" value="MCU7547981.1"/>
    <property type="molecule type" value="Genomic_DNA"/>
</dbReference>
<dbReference type="InterPro" id="IPR006710">
    <property type="entry name" value="Glyco_hydro_43"/>
</dbReference>
<evidence type="ECO:0000313" key="8">
    <source>
        <dbReference type="EMBL" id="MCU7547981.1"/>
    </source>
</evidence>
<dbReference type="Pfam" id="PF17851">
    <property type="entry name" value="GH43_C2"/>
    <property type="match status" value="1"/>
</dbReference>
<keyword evidence="3 6" id="KW-0326">Glycosidase</keyword>
<protein>
    <submittedName>
        <fullName evidence="8">Glycoside hydrolase 43 family protein</fullName>
    </submittedName>
</protein>
<dbReference type="Pfam" id="PF04616">
    <property type="entry name" value="Glyco_hydro_43"/>
    <property type="match status" value="1"/>
</dbReference>
<reference evidence="8" key="1">
    <citation type="submission" date="2022-09" db="EMBL/GenBank/DDBJ databases">
        <authorList>
            <person name="Yuan C."/>
            <person name="Ke Z."/>
        </authorList>
    </citation>
    <scope>NUCLEOTIDE SEQUENCE</scope>
    <source>
        <strain evidence="8">LB-8</strain>
    </source>
</reference>
<evidence type="ECO:0000256" key="6">
    <source>
        <dbReference type="RuleBase" id="RU361187"/>
    </source>
</evidence>
<name>A0A9X2XTB7_9BACT</name>
<feature type="site" description="Important for catalytic activity, responsible for pKa modulation of the active site Glu and correct orientation of both the proton donor and substrate" evidence="5">
    <location>
        <position position="168"/>
    </location>
</feature>
<dbReference type="GO" id="GO:0004553">
    <property type="term" value="F:hydrolase activity, hydrolyzing O-glycosyl compounds"/>
    <property type="evidence" value="ECO:0007669"/>
    <property type="project" value="InterPro"/>
</dbReference>
<evidence type="ECO:0000256" key="5">
    <source>
        <dbReference type="PIRSR" id="PIRSR606710-2"/>
    </source>
</evidence>
<dbReference type="RefSeq" id="WP_279295425.1">
    <property type="nucleotide sequence ID" value="NZ_JAOTIF010000001.1"/>
</dbReference>
<evidence type="ECO:0000259" key="7">
    <source>
        <dbReference type="Pfam" id="PF17851"/>
    </source>
</evidence>
<feature type="active site" description="Proton donor" evidence="4">
    <location>
        <position position="226"/>
    </location>
</feature>
<dbReference type="SUPFAM" id="SSF75005">
    <property type="entry name" value="Arabinanase/levansucrase/invertase"/>
    <property type="match status" value="1"/>
</dbReference>
<dbReference type="Proteomes" id="UP001155483">
    <property type="component" value="Unassembled WGS sequence"/>
</dbReference>
<reference evidence="8" key="2">
    <citation type="submission" date="2023-04" db="EMBL/GenBank/DDBJ databases">
        <title>Paracnuella aquatica gen. nov., sp. nov., a member of the family Chitinophagaceae isolated from a hot spring.</title>
        <authorList>
            <person name="Wang C."/>
        </authorList>
    </citation>
    <scope>NUCLEOTIDE SEQUENCE</scope>
    <source>
        <strain evidence="8">LB-8</strain>
    </source>
</reference>
<evidence type="ECO:0000313" key="9">
    <source>
        <dbReference type="Proteomes" id="UP001155483"/>
    </source>
</evidence>
<feature type="domain" description="Beta-xylosidase C-terminal Concanavalin A-like" evidence="7">
    <location>
        <begin position="354"/>
        <end position="550"/>
    </location>
</feature>
<dbReference type="InterPro" id="IPR041542">
    <property type="entry name" value="GH43_C2"/>
</dbReference>
<proteinExistence type="inferred from homology"/>
<dbReference type="GO" id="GO:0005975">
    <property type="term" value="P:carbohydrate metabolic process"/>
    <property type="evidence" value="ECO:0007669"/>
    <property type="project" value="InterPro"/>
</dbReference>
<accession>A0A9X2XTB7</accession>
<organism evidence="8 9">
    <name type="scientific">Paraflavisolibacter caeni</name>
    <dbReference type="NCBI Taxonomy" id="2982496"/>
    <lineage>
        <taxon>Bacteria</taxon>
        <taxon>Pseudomonadati</taxon>
        <taxon>Bacteroidota</taxon>
        <taxon>Chitinophagia</taxon>
        <taxon>Chitinophagales</taxon>
        <taxon>Chitinophagaceae</taxon>
        <taxon>Paraflavisolibacter</taxon>
    </lineage>
</organism>
<sequence>MKRTLFAFGCVAALSAAAQKDGGVATKNVAVQKPFVSKVWVSDLGNGTYKNPVLHADYSDPDVCRAGDDYYMTSSSFEDIPGLPILHSKDMVNWTLIGYALKRQPPFEHFSKPQHGNGVWAPAIRYHKGEFYLYYPDPDFGIYLTKAKNPAGPWSEPVLVEGGKGLIDPCPLWDDDGQVYLVHAYAGSRASIKSIVVVKKMNAEGTKTLDAGVMVYDGHELDPTFEGPKFYKRNGYYYIFAPAGGVPTGWQLVLRSKSVYGPYERRVVMDQGSSPINGPHQGAWVTTPTGEDWFFHFQDKEAYGRIVHLQPMKWVGDWPVIGVDKDGDGKGEPVLTYKKPNVGKSYPIATPPDSDEFNGTVLGLQWQWMANPKGTWAFLNTAKGSLRLFSDKADSARNLWDMPNVLLQKFPAEEFMVTTKMIFTPNNKLENEKAGLTIMGFSYANVALKSKKDGIYLVYTLGKDAERGKPEVEQEIMKMKDSTVFFRVKVSKGGKCRFSYSVDGQKYTEVGEEFTAEVGRWIGAKVGLFCTRQTQINDAGYADFDYFRVEPIQ</sequence>
<feature type="active site" description="Proton acceptor" evidence="4">
    <location>
        <position position="60"/>
    </location>
</feature>
<keyword evidence="9" id="KW-1185">Reference proteome</keyword>
<comment type="similarity">
    <text evidence="1 6">Belongs to the glycosyl hydrolase 43 family.</text>
</comment>
<evidence type="ECO:0000256" key="2">
    <source>
        <dbReference type="ARBA" id="ARBA00022801"/>
    </source>
</evidence>
<dbReference type="CDD" id="cd09001">
    <property type="entry name" value="GH43_FsAxh1-like"/>
    <property type="match status" value="1"/>
</dbReference>
<evidence type="ECO:0000256" key="1">
    <source>
        <dbReference type="ARBA" id="ARBA00009865"/>
    </source>
</evidence>
<dbReference type="PANTHER" id="PTHR42812:SF12">
    <property type="entry name" value="BETA-XYLOSIDASE-RELATED"/>
    <property type="match status" value="1"/>
</dbReference>